<proteinExistence type="predicted"/>
<name>A0A2M9BQR8_9BACT</name>
<organism evidence="1 2">
    <name type="scientific">Hymenobacter chitinivorans DSM 11115</name>
    <dbReference type="NCBI Taxonomy" id="1121954"/>
    <lineage>
        <taxon>Bacteria</taxon>
        <taxon>Pseudomonadati</taxon>
        <taxon>Bacteroidota</taxon>
        <taxon>Cytophagia</taxon>
        <taxon>Cytophagales</taxon>
        <taxon>Hymenobacteraceae</taxon>
        <taxon>Hymenobacter</taxon>
    </lineage>
</organism>
<evidence type="ECO:0000313" key="2">
    <source>
        <dbReference type="Proteomes" id="UP000228535"/>
    </source>
</evidence>
<dbReference type="EMBL" id="PGFA01000001">
    <property type="protein sequence ID" value="PJJ60293.1"/>
    <property type="molecule type" value="Genomic_DNA"/>
</dbReference>
<sequence length="178" mass="20378">MTLHNKLFMSNLELEGENCPAWDFITDEDWQSVLNNFVFKIADSFAFAGVFKKADLFPDGLSYFGDWVLEAGGLVEADDDIVCMFQLNESCKAKLLQYEFAVHNFKSEKFSDYYEFDQLYFFSGERLIANYINHEGMIVFLDLNDNEAILIESLDPHLKAAFVDSSAFAAAFNANRYS</sequence>
<keyword evidence="2" id="KW-1185">Reference proteome</keyword>
<protein>
    <submittedName>
        <fullName evidence="1">Uncharacterized protein</fullName>
    </submittedName>
</protein>
<accession>A0A2M9BQR8</accession>
<gene>
    <name evidence="1" type="ORF">CLV45_1718</name>
</gene>
<dbReference type="AlphaFoldDB" id="A0A2M9BQR8"/>
<comment type="caution">
    <text evidence="1">The sequence shown here is derived from an EMBL/GenBank/DDBJ whole genome shotgun (WGS) entry which is preliminary data.</text>
</comment>
<evidence type="ECO:0000313" key="1">
    <source>
        <dbReference type="EMBL" id="PJJ60293.1"/>
    </source>
</evidence>
<reference evidence="1 2" key="1">
    <citation type="submission" date="2017-11" db="EMBL/GenBank/DDBJ databases">
        <title>Genomic Encyclopedia of Archaeal and Bacterial Type Strains, Phase II (KMG-II): From Individual Species to Whole Genera.</title>
        <authorList>
            <person name="Goeker M."/>
        </authorList>
    </citation>
    <scope>NUCLEOTIDE SEQUENCE [LARGE SCALE GENOMIC DNA]</scope>
    <source>
        <strain evidence="1 2">DSM 11115</strain>
    </source>
</reference>
<dbReference type="Proteomes" id="UP000228535">
    <property type="component" value="Unassembled WGS sequence"/>
</dbReference>